<proteinExistence type="predicted"/>
<feature type="transmembrane region" description="Helical" evidence="2">
    <location>
        <begin position="836"/>
        <end position="858"/>
    </location>
</feature>
<comment type="caution">
    <text evidence="4">The sequence shown here is derived from an EMBL/GenBank/DDBJ whole genome shotgun (WGS) entry which is preliminary data.</text>
</comment>
<sequence length="1122" mass="124923">MSNDLSFMDRLTSNHKSSQDKKKAEPVVLELEYEIPTDDPSVLLDTIIVTATKKCDYECGKTGIPILPVVLSKTDYKVATQDERYFAHEIASIPSTHTAVASLPNHAYLYCYIEDSEGYNFDEYYTGADGALKRTKLYIDKDFKERPSQSGQIDVQNIDESDSDSSDEEVQPFNCDRKEHSTLESKYITLLQGDTAWLMVSHAKLSKSTLKKYVEDEGLRNKRMQKFVTDELTGNKHTVNMSTNEVGYIKSFSQRKQLAQGGDINEKINVLEKNGDSDVLGSVRTASSLYQSMQRSIAEDDEDLALEIKPMMVALPDPVGEVIAAAEKRNYLLKKLDDSQKDKGKIREQVNAIIIDNIKSSIEANTKERIGYDDNVKFSAATATKIIESNNQIKNENYKNIYKYINESKFKAVLESAKKNRQDKAAIATARQTFIDAITRSEFAFVMREDFLENDEDSHSGYAQIIAEATQGIGIDERNIGIPDSIWADYEPEKIEGMTAKKEFEQSLLPCISGQQSIEDNWLMKALIGLNKEDINRLENPPAYENLARASDFIGTTTSWVVAFKVQKQKQQITAKINMDIEQLNKLANHKAQIVQTMSSNMSHIKDNNKLLHKLDLWQRASVYQSTGFKLAQKFLKHSPEAILKWSEQRLSRSVNNAKPHQTLLPASIDNRVVSNASSVQAPIAFDLVNSHGVDQKALDIFDQAAAGDEHARTVVTMYTTEESARTTQTINQDMDKQAANLNRALDPINGEYQKLERSSAGKAALISAGIALFQLRSVWMGKSTLSSMARRGDRAGLEFMTGYASTSLALTSASLDVANAGLQMKAARSAWVTRLSLSVGVLGAVGAGFEVYSLSITRKRLEESSSRNSVIAVGVAQGAAVTAGISGAAIALGFTMPWLVGIMAVAWGVSLIAQWVAFRYDKGHILPVHYWLDAGVFGNKAMLNSEYPNNPFNIQAMSSLEQDMHAYSLALTEIQVNPQFATNTANFRQTLSGQIEITLSQWNDNSELVVEFIGIGSRELGLDRKSFNIETLKRQNQVIETSKGLKVVLDIPKTSHFQAQYLGSYREGTRDPNKEHDMQEAREIAQANAGREVDKLRAVVKYALNPSMNPYYQLRTSVTSQ</sequence>
<dbReference type="OrthoDB" id="8664525at2"/>
<gene>
    <name evidence="4" type="ORF">M917_2262</name>
</gene>
<feature type="transmembrane region" description="Helical" evidence="2">
    <location>
        <begin position="870"/>
        <end position="893"/>
    </location>
</feature>
<name>U4T428_9GAMM</name>
<evidence type="ECO:0000256" key="1">
    <source>
        <dbReference type="SAM" id="MobiDB-lite"/>
    </source>
</evidence>
<evidence type="ECO:0000256" key="2">
    <source>
        <dbReference type="SAM" id="Phobius"/>
    </source>
</evidence>
<feature type="region of interest" description="Disordered" evidence="1">
    <location>
        <begin position="145"/>
        <end position="176"/>
    </location>
</feature>
<dbReference type="Pfam" id="PF20249">
    <property type="entry name" value="VasX_N"/>
    <property type="match status" value="1"/>
</dbReference>
<dbReference type="EMBL" id="AUSW01000034">
    <property type="protein sequence ID" value="ERL54916.1"/>
    <property type="molecule type" value="Genomic_DNA"/>
</dbReference>
<protein>
    <recommendedName>
        <fullName evidence="3">Toxin VasX N-terminal region domain-containing protein</fullName>
    </recommendedName>
</protein>
<feature type="domain" description="Toxin VasX N-terminal region" evidence="3">
    <location>
        <begin position="59"/>
        <end position="227"/>
    </location>
</feature>
<evidence type="ECO:0000313" key="4">
    <source>
        <dbReference type="EMBL" id="ERL54916.1"/>
    </source>
</evidence>
<dbReference type="InterPro" id="IPR046864">
    <property type="entry name" value="VasX_N"/>
</dbReference>
<evidence type="ECO:0000313" key="5">
    <source>
        <dbReference type="Proteomes" id="UP000016761"/>
    </source>
</evidence>
<keyword evidence="5" id="KW-1185">Reference proteome</keyword>
<dbReference type="STRING" id="1354303.M917_2262"/>
<reference evidence="4 5" key="1">
    <citation type="journal article" date="2013" name="Genome Announc.">
        <title>Draft Genome Sequence of Psychrobacter aquaticus Strain CMS 56T, Isolated from a Cyanobacterial Mat Sample Collected from Water Bodies in the McMurdo Dry Valley Region of Antarctica.</title>
        <authorList>
            <person name="Reddy G.S."/>
            <person name="Ara S."/>
            <person name="Singh A."/>
            <person name="Kumar Pinnaka A."/>
            <person name="Shivaji S."/>
        </authorList>
    </citation>
    <scope>NUCLEOTIDE SEQUENCE [LARGE SCALE GENOMIC DNA]</scope>
    <source>
        <strain evidence="4 5">CMS 56</strain>
    </source>
</reference>
<keyword evidence="2" id="KW-1133">Transmembrane helix</keyword>
<feature type="compositionally biased region" description="Acidic residues" evidence="1">
    <location>
        <begin position="157"/>
        <end position="170"/>
    </location>
</feature>
<keyword evidence="2" id="KW-0472">Membrane</keyword>
<dbReference type="PATRIC" id="fig|1354303.4.peg.2228"/>
<organism evidence="4 5">
    <name type="scientific">Psychrobacter aquaticus CMS 56</name>
    <dbReference type="NCBI Taxonomy" id="1354303"/>
    <lineage>
        <taxon>Bacteria</taxon>
        <taxon>Pseudomonadati</taxon>
        <taxon>Pseudomonadota</taxon>
        <taxon>Gammaproteobacteria</taxon>
        <taxon>Moraxellales</taxon>
        <taxon>Moraxellaceae</taxon>
        <taxon>Psychrobacter</taxon>
    </lineage>
</organism>
<feature type="transmembrane region" description="Helical" evidence="2">
    <location>
        <begin position="899"/>
        <end position="919"/>
    </location>
</feature>
<dbReference type="AlphaFoldDB" id="U4T428"/>
<evidence type="ECO:0000259" key="3">
    <source>
        <dbReference type="Pfam" id="PF20249"/>
    </source>
</evidence>
<dbReference type="RefSeq" id="WP_021814885.1">
    <property type="nucleotide sequence ID" value="NZ_AUSW01000034.1"/>
</dbReference>
<accession>U4T428</accession>
<dbReference type="Proteomes" id="UP000016761">
    <property type="component" value="Unassembled WGS sequence"/>
</dbReference>
<keyword evidence="2" id="KW-0812">Transmembrane</keyword>